<proteinExistence type="predicted"/>
<comment type="caution">
    <text evidence="1">The sequence shown here is derived from an EMBL/GenBank/DDBJ whole genome shotgun (WGS) entry which is preliminary data.</text>
</comment>
<evidence type="ECO:0000313" key="2">
    <source>
        <dbReference type="Proteomes" id="UP000824120"/>
    </source>
</evidence>
<accession>A0A9J5YEU6</accession>
<evidence type="ECO:0000313" key="1">
    <source>
        <dbReference type="EMBL" id="KAG5598754.1"/>
    </source>
</evidence>
<protein>
    <submittedName>
        <fullName evidence="1">Uncharacterized protein</fullName>
    </submittedName>
</protein>
<gene>
    <name evidence="1" type="ORF">H5410_030124</name>
</gene>
<dbReference type="OrthoDB" id="1668875at2759"/>
<keyword evidence="2" id="KW-1185">Reference proteome</keyword>
<dbReference type="AlphaFoldDB" id="A0A9J5YEU6"/>
<reference evidence="1 2" key="1">
    <citation type="submission" date="2020-09" db="EMBL/GenBank/DDBJ databases">
        <title>De no assembly of potato wild relative species, Solanum commersonii.</title>
        <authorList>
            <person name="Cho K."/>
        </authorList>
    </citation>
    <scope>NUCLEOTIDE SEQUENCE [LARGE SCALE GENOMIC DNA]</scope>
    <source>
        <strain evidence="1">LZ3.2</strain>
        <tissue evidence="1">Leaf</tissue>
    </source>
</reference>
<sequence>MMNFAVVTITENKNGYESRHNDIELQQILFYSTQFHSGKNFESSSNHGVEVQASPIVIDFPFMDCMGTLVDDLREYPIRACPECWRFFCVNCKFLHLGMTLKDEEEEEEDEDDEGEEEERG</sequence>
<name>A0A9J5YEU6_SOLCO</name>
<organism evidence="1 2">
    <name type="scientific">Solanum commersonii</name>
    <name type="common">Commerson's wild potato</name>
    <name type="synonym">Commerson's nightshade</name>
    <dbReference type="NCBI Taxonomy" id="4109"/>
    <lineage>
        <taxon>Eukaryota</taxon>
        <taxon>Viridiplantae</taxon>
        <taxon>Streptophyta</taxon>
        <taxon>Embryophyta</taxon>
        <taxon>Tracheophyta</taxon>
        <taxon>Spermatophyta</taxon>
        <taxon>Magnoliopsida</taxon>
        <taxon>eudicotyledons</taxon>
        <taxon>Gunneridae</taxon>
        <taxon>Pentapetalae</taxon>
        <taxon>asterids</taxon>
        <taxon>lamiids</taxon>
        <taxon>Solanales</taxon>
        <taxon>Solanaceae</taxon>
        <taxon>Solanoideae</taxon>
        <taxon>Solaneae</taxon>
        <taxon>Solanum</taxon>
    </lineage>
</organism>
<dbReference type="Proteomes" id="UP000824120">
    <property type="component" value="Chromosome 6"/>
</dbReference>
<dbReference type="EMBL" id="JACXVP010000006">
    <property type="protein sequence ID" value="KAG5598754.1"/>
    <property type="molecule type" value="Genomic_DNA"/>
</dbReference>